<evidence type="ECO:0000313" key="3">
    <source>
        <dbReference type="Proteomes" id="UP000590511"/>
    </source>
</evidence>
<dbReference type="Proteomes" id="UP000590511">
    <property type="component" value="Unassembled WGS sequence"/>
</dbReference>
<evidence type="ECO:0000313" key="1">
    <source>
        <dbReference type="EMBL" id="GIE45182.1"/>
    </source>
</evidence>
<reference evidence="2 3" key="1">
    <citation type="submission" date="2020-08" db="EMBL/GenBank/DDBJ databases">
        <title>Sequencing the genomes of 1000 actinobacteria strains.</title>
        <authorList>
            <person name="Klenk H.-P."/>
        </authorList>
    </citation>
    <scope>NUCLEOTIDE SEQUENCE [LARGE SCALE GENOMIC DNA]</scope>
    <source>
        <strain evidence="2 3">DSM 43150</strain>
    </source>
</reference>
<evidence type="ECO:0000313" key="4">
    <source>
        <dbReference type="Proteomes" id="UP000631312"/>
    </source>
</evidence>
<accession>A0A7W7HC04</accession>
<dbReference type="Proteomes" id="UP000631312">
    <property type="component" value="Unassembled WGS sequence"/>
</dbReference>
<sequence length="85" mass="8484">MRAEVAIVGTGSDAAVSLDGVPVPAGILSGVDLRAAPGRPPRLELRFVVTRRANLELGDAEVVVDAATAAVLTSLGWTPPAAPGG</sequence>
<comment type="caution">
    <text evidence="2">The sequence shown here is derived from an EMBL/GenBank/DDBJ whole genome shotgun (WGS) entry which is preliminary data.</text>
</comment>
<reference evidence="1 4" key="2">
    <citation type="submission" date="2021-01" db="EMBL/GenBank/DDBJ databases">
        <title>Whole genome shotgun sequence of Actinoplanes lobatus NBRC 12513.</title>
        <authorList>
            <person name="Komaki H."/>
            <person name="Tamura T."/>
        </authorList>
    </citation>
    <scope>NUCLEOTIDE SEQUENCE [LARGE SCALE GENOMIC DNA]</scope>
    <source>
        <strain evidence="1 4">NBRC 12513</strain>
    </source>
</reference>
<keyword evidence="4" id="KW-1185">Reference proteome</keyword>
<organism evidence="2 3">
    <name type="scientific">Actinoplanes lobatus</name>
    <dbReference type="NCBI Taxonomy" id="113568"/>
    <lineage>
        <taxon>Bacteria</taxon>
        <taxon>Bacillati</taxon>
        <taxon>Actinomycetota</taxon>
        <taxon>Actinomycetes</taxon>
        <taxon>Micromonosporales</taxon>
        <taxon>Micromonosporaceae</taxon>
        <taxon>Actinoplanes</taxon>
    </lineage>
</organism>
<name>A0A7W7HC04_9ACTN</name>
<dbReference type="EMBL" id="JACHNC010000001">
    <property type="protein sequence ID" value="MBB4747747.1"/>
    <property type="molecule type" value="Genomic_DNA"/>
</dbReference>
<evidence type="ECO:0000313" key="2">
    <source>
        <dbReference type="EMBL" id="MBB4747747.1"/>
    </source>
</evidence>
<gene>
    <name evidence="1" type="ORF">Alo02nite_80800</name>
    <name evidence="2" type="ORF">BJ964_001908</name>
</gene>
<proteinExistence type="predicted"/>
<dbReference type="EMBL" id="BOMP01000156">
    <property type="protein sequence ID" value="GIE45182.1"/>
    <property type="molecule type" value="Genomic_DNA"/>
</dbReference>
<dbReference type="AlphaFoldDB" id="A0A7W7HC04"/>
<protein>
    <submittedName>
        <fullName evidence="2">Uncharacterized protein</fullName>
    </submittedName>
</protein>
<dbReference type="RefSeq" id="WP_188120347.1">
    <property type="nucleotide sequence ID" value="NZ_BOMP01000156.1"/>
</dbReference>